<proteinExistence type="predicted"/>
<dbReference type="InterPro" id="IPR006665">
    <property type="entry name" value="OmpA-like"/>
</dbReference>
<feature type="domain" description="OmpA-like" evidence="8">
    <location>
        <begin position="691"/>
        <end position="807"/>
    </location>
</feature>
<dbReference type="Pfam" id="PF00691">
    <property type="entry name" value="OmpA"/>
    <property type="match status" value="1"/>
</dbReference>
<comment type="subcellular location">
    <subcellularLocation>
        <location evidence="1">Cell outer membrane</location>
    </subcellularLocation>
</comment>
<protein>
    <submittedName>
        <fullName evidence="9">Outer membrane protein OmpA-like peptidoglycan-associated protein</fullName>
    </submittedName>
</protein>
<evidence type="ECO:0000256" key="3">
    <source>
        <dbReference type="ARBA" id="ARBA00023136"/>
    </source>
</evidence>
<accession>A0A846MU28</accession>
<keyword evidence="10" id="KW-1185">Reference proteome</keyword>
<dbReference type="Gene3D" id="4.10.1080.10">
    <property type="entry name" value="TSP type-3 repeat"/>
    <property type="match status" value="1"/>
</dbReference>
<dbReference type="InterPro" id="IPR043781">
    <property type="entry name" value="DUF5723"/>
</dbReference>
<dbReference type="PRINTS" id="PR01021">
    <property type="entry name" value="OMPADOMAIN"/>
</dbReference>
<evidence type="ECO:0000256" key="1">
    <source>
        <dbReference type="ARBA" id="ARBA00004442"/>
    </source>
</evidence>
<dbReference type="InterPro" id="IPR036737">
    <property type="entry name" value="OmpA-like_sf"/>
</dbReference>
<dbReference type="GO" id="GO:0009279">
    <property type="term" value="C:cell outer membrane"/>
    <property type="evidence" value="ECO:0007669"/>
    <property type="project" value="UniProtKB-SubCell"/>
</dbReference>
<dbReference type="RefSeq" id="WP_166920806.1">
    <property type="nucleotide sequence ID" value="NZ_JAASRN010000006.1"/>
</dbReference>
<evidence type="ECO:0000256" key="6">
    <source>
        <dbReference type="SAM" id="MobiDB-lite"/>
    </source>
</evidence>
<evidence type="ECO:0000259" key="8">
    <source>
        <dbReference type="PROSITE" id="PS51123"/>
    </source>
</evidence>
<name>A0A846MU28_9BACT</name>
<dbReference type="SUPFAM" id="SSF103647">
    <property type="entry name" value="TSP type-3 repeat"/>
    <property type="match status" value="2"/>
</dbReference>
<organism evidence="9 10">
    <name type="scientific">Thermonema lapsum</name>
    <dbReference type="NCBI Taxonomy" id="28195"/>
    <lineage>
        <taxon>Bacteria</taxon>
        <taxon>Pseudomonadati</taxon>
        <taxon>Bacteroidota</taxon>
        <taxon>Cytophagia</taxon>
        <taxon>Cytophagales</taxon>
        <taxon>Thermonemataceae</taxon>
        <taxon>Thermonema</taxon>
    </lineage>
</organism>
<dbReference type="CDD" id="cd07185">
    <property type="entry name" value="OmpA_C-like"/>
    <property type="match status" value="1"/>
</dbReference>
<dbReference type="PANTHER" id="PTHR30329:SF21">
    <property type="entry name" value="LIPOPROTEIN YIAD-RELATED"/>
    <property type="match status" value="1"/>
</dbReference>
<feature type="region of interest" description="Disordered" evidence="6">
    <location>
        <begin position="513"/>
        <end position="556"/>
    </location>
</feature>
<dbReference type="Pfam" id="PF18990">
    <property type="entry name" value="DUF5723"/>
    <property type="match status" value="1"/>
</dbReference>
<evidence type="ECO:0000256" key="2">
    <source>
        <dbReference type="ARBA" id="ARBA00022729"/>
    </source>
</evidence>
<dbReference type="InterPro" id="IPR050330">
    <property type="entry name" value="Bact_OuterMem_StrucFunc"/>
</dbReference>
<dbReference type="GO" id="GO:0005509">
    <property type="term" value="F:calcium ion binding"/>
    <property type="evidence" value="ECO:0007669"/>
    <property type="project" value="InterPro"/>
</dbReference>
<dbReference type="Pfam" id="PF02412">
    <property type="entry name" value="TSP_3"/>
    <property type="match status" value="4"/>
</dbReference>
<evidence type="ECO:0000256" key="7">
    <source>
        <dbReference type="SAM" id="SignalP"/>
    </source>
</evidence>
<dbReference type="InterPro" id="IPR006664">
    <property type="entry name" value="OMP_bac"/>
</dbReference>
<evidence type="ECO:0000256" key="5">
    <source>
        <dbReference type="PROSITE-ProRule" id="PRU00473"/>
    </source>
</evidence>
<keyword evidence="2 7" id="KW-0732">Signal</keyword>
<dbReference type="GO" id="GO:0007155">
    <property type="term" value="P:cell adhesion"/>
    <property type="evidence" value="ECO:0007669"/>
    <property type="project" value="InterPro"/>
</dbReference>
<comment type="caution">
    <text evidence="9">The sequence shown here is derived from an EMBL/GenBank/DDBJ whole genome shotgun (WGS) entry which is preliminary data.</text>
</comment>
<dbReference type="Gene3D" id="3.30.1330.60">
    <property type="entry name" value="OmpA-like domain"/>
    <property type="match status" value="1"/>
</dbReference>
<sequence length="807" mass="90402">MRYKLLSLLMFFSVFMRMNPLQAQNYWGLHSSNYSPLTGVHLQPADIVDARTKFQLLLVGANLDVNNNYLGLERSTFWKFNYSDNDFRQNLDGKSKRALINMDMQALGLMLSLSPKSALALVPRVRTFLNFDDIDEPTAKLIYEKFNSPELWQTNISDDHVSAQAHVWAEYGLTYGRVILDEGEHFLKTAGTLKLLQGLGSAYMYVNDLRYEFTNQDVVSLFQAEFSYGHSDNFSLSETPSYRFVAKPSVGFDFGVVYEWRPDYQMYRYEMDGEENLPDRAKNQYRAKVGLSLTDLGSIRYNKSSDSRDFIANIQNWDISQEKINDVNDIDQIIKSRFTYTEAQGEYKMNLPTALNLQADYLFSQGIGLNLTATWALKQGTKDIDKNHYITTYAVTPRVESKKYGLYLPLSLHDNTGFNAGIAVRLGPLFFGSRDLLSNAALNNEVRGANFYLGLSIRSFYKKPKDRDGDHVSDKLDQCVSVPGVWEFRGCPDSDGDHVPDVEDVCPQLPGLPQFNGCPDSDSDGVPDSKDECPQQAGSRQFNGCPDSDSDGVEDRVDECPLEPGFEQFKGCPDSDLDNVPDKDDACPDVYGDVNHKGCPDTDGDGLYDHEDGCPEVYGDIANGGCPYADSDGDGIKDINDKCPEIAGPAENDGCPYNDMDGDGVPDAFDKCPSTPGPKENNGCPKLEKEEEEILKTAFDNLEFEFGNATIKTSSYAALLELANLLRRKPKWRLLIEGHTDNVGSRANNIKLSERRAQAVKDFLVEQGVEPGRIVTKGWGPDRPIAPNTTPEGRQKNRRVEFTILFE</sequence>
<dbReference type="PANTHER" id="PTHR30329">
    <property type="entry name" value="STATOR ELEMENT OF FLAGELLAR MOTOR COMPLEX"/>
    <property type="match status" value="1"/>
</dbReference>
<gene>
    <name evidence="9" type="ORF">FHS56_002270</name>
</gene>
<dbReference type="PROSITE" id="PS51123">
    <property type="entry name" value="OMPA_2"/>
    <property type="match status" value="1"/>
</dbReference>
<reference evidence="9 10" key="1">
    <citation type="submission" date="2020-03" db="EMBL/GenBank/DDBJ databases">
        <title>Genomic Encyclopedia of Type Strains, Phase IV (KMG-IV): sequencing the most valuable type-strain genomes for metagenomic binning, comparative biology and taxonomic classification.</title>
        <authorList>
            <person name="Goeker M."/>
        </authorList>
    </citation>
    <scope>NUCLEOTIDE SEQUENCE [LARGE SCALE GENOMIC DNA]</scope>
    <source>
        <strain evidence="9 10">DSM 5718</strain>
    </source>
</reference>
<dbReference type="InterPro" id="IPR003367">
    <property type="entry name" value="Thrombospondin_3-like_rpt"/>
</dbReference>
<dbReference type="InterPro" id="IPR028974">
    <property type="entry name" value="TSP_type-3_rpt"/>
</dbReference>
<evidence type="ECO:0000313" key="10">
    <source>
        <dbReference type="Proteomes" id="UP000537126"/>
    </source>
</evidence>
<dbReference type="Proteomes" id="UP000537126">
    <property type="component" value="Unassembled WGS sequence"/>
</dbReference>
<keyword evidence="3 5" id="KW-0472">Membrane</keyword>
<feature type="signal peptide" evidence="7">
    <location>
        <begin position="1"/>
        <end position="23"/>
    </location>
</feature>
<feature type="chain" id="PRO_5032666701" evidence="7">
    <location>
        <begin position="24"/>
        <end position="807"/>
    </location>
</feature>
<dbReference type="SUPFAM" id="SSF103088">
    <property type="entry name" value="OmpA-like"/>
    <property type="match status" value="1"/>
</dbReference>
<dbReference type="AlphaFoldDB" id="A0A846MU28"/>
<evidence type="ECO:0000313" key="9">
    <source>
        <dbReference type="EMBL" id="NIK74737.1"/>
    </source>
</evidence>
<keyword evidence="4" id="KW-0998">Cell outer membrane</keyword>
<dbReference type="EMBL" id="JAASRN010000006">
    <property type="protein sequence ID" value="NIK74737.1"/>
    <property type="molecule type" value="Genomic_DNA"/>
</dbReference>
<evidence type="ECO:0000256" key="4">
    <source>
        <dbReference type="ARBA" id="ARBA00023237"/>
    </source>
</evidence>